<dbReference type="InterPro" id="IPR046549">
    <property type="entry name" value="DUF6703"/>
</dbReference>
<keyword evidence="1" id="KW-1133">Transmembrane helix</keyword>
<dbReference type="STRING" id="571913.VV02_13075"/>
<proteinExistence type="predicted"/>
<organism evidence="2 3">
    <name type="scientific">Luteipulveratus mongoliensis</name>
    <dbReference type="NCBI Taxonomy" id="571913"/>
    <lineage>
        <taxon>Bacteria</taxon>
        <taxon>Bacillati</taxon>
        <taxon>Actinomycetota</taxon>
        <taxon>Actinomycetes</taxon>
        <taxon>Micrococcales</taxon>
        <taxon>Dermacoccaceae</taxon>
        <taxon>Luteipulveratus</taxon>
    </lineage>
</organism>
<keyword evidence="1" id="KW-0812">Transmembrane</keyword>
<evidence type="ECO:0000313" key="3">
    <source>
        <dbReference type="Proteomes" id="UP000066480"/>
    </source>
</evidence>
<name>A0A0K1JJ09_9MICO</name>
<evidence type="ECO:0000256" key="1">
    <source>
        <dbReference type="SAM" id="Phobius"/>
    </source>
</evidence>
<dbReference type="Pfam" id="PF20444">
    <property type="entry name" value="DUF6703"/>
    <property type="match status" value="1"/>
</dbReference>
<feature type="transmembrane region" description="Helical" evidence="1">
    <location>
        <begin position="75"/>
        <end position="91"/>
    </location>
</feature>
<accession>A0A0K1JJ09</accession>
<gene>
    <name evidence="2" type="ORF">VV02_13075</name>
</gene>
<sequence length="92" mass="10169">MVRSRIEHASHPVLQLLARLPRSAPAVAFVVLAVVGALVRGWIGAVCYGLLTVFVAWLLYLAWPRLARLERMMRLALLLLTAVLTVVTALPR</sequence>
<evidence type="ECO:0000313" key="2">
    <source>
        <dbReference type="EMBL" id="AKU16575.1"/>
    </source>
</evidence>
<dbReference type="KEGG" id="lmoi:VV02_13075"/>
<keyword evidence="1" id="KW-0472">Membrane</keyword>
<keyword evidence="3" id="KW-1185">Reference proteome</keyword>
<reference evidence="2 3" key="1">
    <citation type="submission" date="2015-03" db="EMBL/GenBank/DDBJ databases">
        <title>Luteipulveratus halotolerans sp. nov., a novel actinobacterium (Dermacoccaceae) from Sarawak, Malaysia.</title>
        <authorList>
            <person name="Juboi H."/>
            <person name="Basik A."/>
            <person name="Shamsul S.S."/>
            <person name="Arnold P."/>
            <person name="Schmitt E.K."/>
            <person name="Sanglier J.-J."/>
            <person name="Yeo T."/>
        </authorList>
    </citation>
    <scope>NUCLEOTIDE SEQUENCE [LARGE SCALE GENOMIC DNA]</scope>
    <source>
        <strain evidence="2 3">MN07-A0370</strain>
    </source>
</reference>
<feature type="transmembrane region" description="Helical" evidence="1">
    <location>
        <begin position="45"/>
        <end position="63"/>
    </location>
</feature>
<dbReference type="AlphaFoldDB" id="A0A0K1JJ09"/>
<feature type="transmembrane region" description="Helical" evidence="1">
    <location>
        <begin position="20"/>
        <end position="39"/>
    </location>
</feature>
<dbReference type="Proteomes" id="UP000066480">
    <property type="component" value="Chromosome"/>
</dbReference>
<dbReference type="EMBL" id="CP011112">
    <property type="protein sequence ID" value="AKU16575.1"/>
    <property type="molecule type" value="Genomic_DNA"/>
</dbReference>
<protein>
    <submittedName>
        <fullName evidence="2">Uncharacterized protein</fullName>
    </submittedName>
</protein>